<dbReference type="GO" id="GO:0005737">
    <property type="term" value="C:cytoplasm"/>
    <property type="evidence" value="ECO:0007669"/>
    <property type="project" value="TreeGrafter"/>
</dbReference>
<evidence type="ECO:0000313" key="4">
    <source>
        <dbReference type="Proteomes" id="UP000031516"/>
    </source>
</evidence>
<organism evidence="3 4">
    <name type="scientific">Kluyveromyces dobzhanskii CBS 2104</name>
    <dbReference type="NCBI Taxonomy" id="1427455"/>
    <lineage>
        <taxon>Eukaryota</taxon>
        <taxon>Fungi</taxon>
        <taxon>Dikarya</taxon>
        <taxon>Ascomycota</taxon>
        <taxon>Saccharomycotina</taxon>
        <taxon>Saccharomycetes</taxon>
        <taxon>Saccharomycetales</taxon>
        <taxon>Saccharomycetaceae</taxon>
        <taxon>Kluyveromyces</taxon>
    </lineage>
</organism>
<dbReference type="Proteomes" id="UP000031516">
    <property type="component" value="Unassembled WGS sequence"/>
</dbReference>
<comment type="similarity">
    <text evidence="1">Belongs to the SRR1 family.</text>
</comment>
<sequence>MTSSADGFQKAHKSKLNSLSVKVRSFDEQLDEARKTIGESELLQSLRNSLDSFHITHMRCLALGSFTQDSPARFQLALLLELLDTLKVSKCSLYDPAFDDEDLAYINDMERQSSCVWSVDERSPFLDVHSEHILFFLPHAPLSLTEKVISEESPQIWLANHLIQHTDRFTKLQLYTKYPLVSKLVHHINSATVNKVSLGAKADDDGFQPFTSSRKRKSQRRNKFKEPAIEYDTVESYFKSCKITNDFEDGTTLTGRIWLNSFSDLALHLIET</sequence>
<dbReference type="OrthoDB" id="551431at2759"/>
<evidence type="ECO:0000256" key="1">
    <source>
        <dbReference type="ARBA" id="ARBA00009856"/>
    </source>
</evidence>
<accession>A0A0A8L1R2</accession>
<comment type="caution">
    <text evidence="3">The sequence shown here is derived from an EMBL/GenBank/DDBJ whole genome shotgun (WGS) entry which is preliminary data.</text>
</comment>
<dbReference type="InterPro" id="IPR040044">
    <property type="entry name" value="SRR1L"/>
</dbReference>
<dbReference type="PANTHER" id="PTHR28626:SF3">
    <property type="entry name" value="SRR1-LIKE PROTEIN"/>
    <property type="match status" value="1"/>
</dbReference>
<evidence type="ECO:0000313" key="3">
    <source>
        <dbReference type="EMBL" id="CDO92139.1"/>
    </source>
</evidence>
<dbReference type="InterPro" id="IPR012942">
    <property type="entry name" value="SRR1-like"/>
</dbReference>
<keyword evidence="4" id="KW-1185">Reference proteome</keyword>
<dbReference type="AlphaFoldDB" id="A0A0A8L1R2"/>
<feature type="domain" description="SRR1-like" evidence="2">
    <location>
        <begin position="44"/>
        <end position="268"/>
    </location>
</feature>
<dbReference type="Pfam" id="PF07985">
    <property type="entry name" value="SRR1"/>
    <property type="match status" value="1"/>
</dbReference>
<proteinExistence type="inferred from homology"/>
<protein>
    <submittedName>
        <fullName evidence="3">WGS project CCBQ000000000 data, contig 00016</fullName>
    </submittedName>
</protein>
<dbReference type="GO" id="GO:0005634">
    <property type="term" value="C:nucleus"/>
    <property type="evidence" value="ECO:0007669"/>
    <property type="project" value="TreeGrafter"/>
</dbReference>
<evidence type="ECO:0000259" key="2">
    <source>
        <dbReference type="Pfam" id="PF07985"/>
    </source>
</evidence>
<name>A0A0A8L1R2_9SACH</name>
<gene>
    <name evidence="3" type="ORF">KLDO_g464</name>
</gene>
<reference evidence="3 4" key="1">
    <citation type="submission" date="2014-03" db="EMBL/GenBank/DDBJ databases">
        <title>The genome of Kluyveromyces dobzhanskii.</title>
        <authorList>
            <person name="Nystedt B."/>
            <person name="Astrom S."/>
        </authorList>
    </citation>
    <scope>NUCLEOTIDE SEQUENCE [LARGE SCALE GENOMIC DNA]</scope>
    <source>
        <strain evidence="3 4">CBS 2104</strain>
    </source>
</reference>
<dbReference type="PANTHER" id="PTHR28626">
    <property type="entry name" value="SRR1-LIKE PROTEIN"/>
    <property type="match status" value="1"/>
</dbReference>
<dbReference type="EMBL" id="CCBQ010000012">
    <property type="protein sequence ID" value="CDO92139.1"/>
    <property type="molecule type" value="Genomic_DNA"/>
</dbReference>